<dbReference type="EMBL" id="VEVQ02000003">
    <property type="protein sequence ID" value="NHN25135.1"/>
    <property type="molecule type" value="Genomic_DNA"/>
</dbReference>
<reference evidence="2" key="1">
    <citation type="submission" date="2019-05" db="EMBL/GenBank/DDBJ databases">
        <authorList>
            <person name="Lianzixin W."/>
        </authorList>
    </citation>
    <scope>NUCLEOTIDE SEQUENCE</scope>
    <source>
        <strain evidence="2">EC11</strain>
    </source>
</reference>
<evidence type="ECO:0000256" key="1">
    <source>
        <dbReference type="SAM" id="Phobius"/>
    </source>
</evidence>
<keyword evidence="1" id="KW-0472">Membrane</keyword>
<proteinExistence type="predicted"/>
<gene>
    <name evidence="2" type="ORF">FIA58_005525</name>
</gene>
<protein>
    <submittedName>
        <fullName evidence="2">Uncharacterized protein</fullName>
    </submittedName>
</protein>
<keyword evidence="1" id="KW-1133">Transmembrane helix</keyword>
<keyword evidence="1" id="KW-0812">Transmembrane</keyword>
<dbReference type="RefSeq" id="WP_165928856.1">
    <property type="nucleotide sequence ID" value="NZ_VEVQ02000003.1"/>
</dbReference>
<comment type="caution">
    <text evidence="2">The sequence shown here is derived from an EMBL/GenBank/DDBJ whole genome shotgun (WGS) entry which is preliminary data.</text>
</comment>
<dbReference type="Proteomes" id="UP000817854">
    <property type="component" value="Unassembled WGS sequence"/>
</dbReference>
<reference evidence="2" key="2">
    <citation type="submission" date="2020-02" db="EMBL/GenBank/DDBJ databases">
        <title>Flavobacterium profundi sp. nov., isolated from a deep-sea seamount.</title>
        <authorList>
            <person name="Zhang D.-C."/>
        </authorList>
    </citation>
    <scope>NUCLEOTIDE SEQUENCE</scope>
    <source>
        <strain evidence="2">EC11</strain>
    </source>
</reference>
<evidence type="ECO:0000313" key="3">
    <source>
        <dbReference type="Proteomes" id="UP000817854"/>
    </source>
</evidence>
<organism evidence="2 3">
    <name type="scientific">Flavobacterium jejuense</name>
    <dbReference type="NCBI Taxonomy" id="1544455"/>
    <lineage>
        <taxon>Bacteria</taxon>
        <taxon>Pseudomonadati</taxon>
        <taxon>Bacteroidota</taxon>
        <taxon>Flavobacteriia</taxon>
        <taxon>Flavobacteriales</taxon>
        <taxon>Flavobacteriaceae</taxon>
        <taxon>Flavobacterium</taxon>
    </lineage>
</organism>
<name>A0ABX0IPY2_9FLAO</name>
<sequence>MKKSKLLLAFGILTCSISQIISRYLNTDDSIKGLIMGFGIGLLIIGILQLKRTSKI</sequence>
<feature type="transmembrane region" description="Helical" evidence="1">
    <location>
        <begin position="34"/>
        <end position="50"/>
    </location>
</feature>
<evidence type="ECO:0000313" key="2">
    <source>
        <dbReference type="EMBL" id="NHN25135.1"/>
    </source>
</evidence>
<accession>A0ABX0IPY2</accession>
<keyword evidence="3" id="KW-1185">Reference proteome</keyword>